<evidence type="ECO:0000313" key="4">
    <source>
        <dbReference type="Proteomes" id="UP001317532"/>
    </source>
</evidence>
<protein>
    <submittedName>
        <fullName evidence="3">NADPH:quinone oxidoreductase</fullName>
    </submittedName>
</protein>
<proteinExistence type="predicted"/>
<dbReference type="InterPro" id="IPR011032">
    <property type="entry name" value="GroES-like_sf"/>
</dbReference>
<feature type="domain" description="Enoyl reductase (ER)" evidence="2">
    <location>
        <begin position="19"/>
        <end position="326"/>
    </location>
</feature>
<dbReference type="Gene3D" id="3.40.50.720">
    <property type="entry name" value="NAD(P)-binding Rossmann-like Domain"/>
    <property type="match status" value="1"/>
</dbReference>
<dbReference type="InterPro" id="IPR020843">
    <property type="entry name" value="ER"/>
</dbReference>
<dbReference type="SUPFAM" id="SSF51735">
    <property type="entry name" value="NAD(P)-binding Rossmann-fold domains"/>
    <property type="match status" value="1"/>
</dbReference>
<dbReference type="Pfam" id="PF00107">
    <property type="entry name" value="ADH_zinc_N"/>
    <property type="match status" value="1"/>
</dbReference>
<sequence>MNGDERAMRAARVRRFGPRADALHLDDLAIPAPQPGEVVVRVRAAAVTPLDTYLRAGVAVGDYTPILPYTPGSAFAGIVAEIGAGVTDRVPGERVYGRTRSGAAAEWARCDAREVFPLPGRVDFADGAVVAVPFETAWWSLVDVAAARGGDVVLVQGAAGSVGAAAVQLARAMGLHVIATCAADDAARVRAHGAHAVIDFRDPHWTEAVREASGGRGVDVVVEVAAATNLVADAALAAPGGRIVVVGGTGATTIDPLVLIAKGLHVAGVDLRAIAPDRRAQIHAGIAAGLENGTLRPHAAHRFALHEIVDAHGALEERRGAGGVVLVID</sequence>
<name>A0AAN1XWZ5_UNVUL</name>
<evidence type="ECO:0000256" key="1">
    <source>
        <dbReference type="ARBA" id="ARBA00022857"/>
    </source>
</evidence>
<evidence type="ECO:0000313" key="3">
    <source>
        <dbReference type="EMBL" id="BDE06902.1"/>
    </source>
</evidence>
<dbReference type="InterPro" id="IPR013154">
    <property type="entry name" value="ADH-like_N"/>
</dbReference>
<dbReference type="GO" id="GO:0003730">
    <property type="term" value="F:mRNA 3'-UTR binding"/>
    <property type="evidence" value="ECO:0007669"/>
    <property type="project" value="TreeGrafter"/>
</dbReference>
<dbReference type="SUPFAM" id="SSF50129">
    <property type="entry name" value="GroES-like"/>
    <property type="match status" value="1"/>
</dbReference>
<dbReference type="PANTHER" id="PTHR44154">
    <property type="entry name" value="QUINONE OXIDOREDUCTASE"/>
    <property type="match status" value="1"/>
</dbReference>
<dbReference type="GO" id="GO:0005829">
    <property type="term" value="C:cytosol"/>
    <property type="evidence" value="ECO:0007669"/>
    <property type="project" value="TreeGrafter"/>
</dbReference>
<evidence type="ECO:0000259" key="2">
    <source>
        <dbReference type="SMART" id="SM00829"/>
    </source>
</evidence>
<dbReference type="EMBL" id="AP025523">
    <property type="protein sequence ID" value="BDE06902.1"/>
    <property type="molecule type" value="Genomic_DNA"/>
</dbReference>
<dbReference type="Proteomes" id="UP001317532">
    <property type="component" value="Chromosome"/>
</dbReference>
<dbReference type="KEGG" id="vab:WPS_21780"/>
<dbReference type="Pfam" id="PF08240">
    <property type="entry name" value="ADH_N"/>
    <property type="match status" value="1"/>
</dbReference>
<dbReference type="InterPro" id="IPR013149">
    <property type="entry name" value="ADH-like_C"/>
</dbReference>
<dbReference type="AlphaFoldDB" id="A0AAN1XWZ5"/>
<dbReference type="RefSeq" id="WP_317994535.1">
    <property type="nucleotide sequence ID" value="NZ_AP025523.1"/>
</dbReference>
<dbReference type="PANTHER" id="PTHR44154:SF1">
    <property type="entry name" value="QUINONE OXIDOREDUCTASE"/>
    <property type="match status" value="1"/>
</dbReference>
<dbReference type="GO" id="GO:0003960">
    <property type="term" value="F:quinone reductase (NADPH) activity"/>
    <property type="evidence" value="ECO:0007669"/>
    <property type="project" value="TreeGrafter"/>
</dbReference>
<gene>
    <name evidence="3" type="ORF">WPS_21780</name>
</gene>
<keyword evidence="4" id="KW-1185">Reference proteome</keyword>
<organism evidence="3 4">
    <name type="scientific">Vulcanimicrobium alpinum</name>
    <dbReference type="NCBI Taxonomy" id="3016050"/>
    <lineage>
        <taxon>Bacteria</taxon>
        <taxon>Bacillati</taxon>
        <taxon>Vulcanimicrobiota</taxon>
        <taxon>Vulcanimicrobiia</taxon>
        <taxon>Vulcanimicrobiales</taxon>
        <taxon>Vulcanimicrobiaceae</taxon>
        <taxon>Vulcanimicrobium</taxon>
    </lineage>
</organism>
<dbReference type="SMART" id="SM00829">
    <property type="entry name" value="PKS_ER"/>
    <property type="match status" value="1"/>
</dbReference>
<keyword evidence="1" id="KW-0521">NADP</keyword>
<dbReference type="InterPro" id="IPR051603">
    <property type="entry name" value="Zinc-ADH_QOR/CCCR"/>
</dbReference>
<reference evidence="3 4" key="1">
    <citation type="journal article" date="2022" name="ISME Commun">
        <title>Vulcanimicrobium alpinus gen. nov. sp. nov., the first cultivated representative of the candidate phylum 'Eremiobacterota', is a metabolically versatile aerobic anoxygenic phototroph.</title>
        <authorList>
            <person name="Yabe S."/>
            <person name="Muto K."/>
            <person name="Abe K."/>
            <person name="Yokota A."/>
            <person name="Staudigel H."/>
            <person name="Tebo B.M."/>
        </authorList>
    </citation>
    <scope>NUCLEOTIDE SEQUENCE [LARGE SCALE GENOMIC DNA]</scope>
    <source>
        <strain evidence="3 4">WC8-2</strain>
    </source>
</reference>
<dbReference type="Gene3D" id="3.90.180.10">
    <property type="entry name" value="Medium-chain alcohol dehydrogenases, catalytic domain"/>
    <property type="match status" value="1"/>
</dbReference>
<accession>A0AAN1XWZ5</accession>
<dbReference type="InterPro" id="IPR036291">
    <property type="entry name" value="NAD(P)-bd_dom_sf"/>
</dbReference>
<dbReference type="GO" id="GO:0070402">
    <property type="term" value="F:NADPH binding"/>
    <property type="evidence" value="ECO:0007669"/>
    <property type="project" value="TreeGrafter"/>
</dbReference>